<feature type="region of interest" description="Disordered" evidence="1">
    <location>
        <begin position="141"/>
        <end position="169"/>
    </location>
</feature>
<gene>
    <name evidence="2" type="ORF">BSAL_63950</name>
</gene>
<name>A0A0S4KEC5_BODSA</name>
<dbReference type="SUPFAM" id="SSF48371">
    <property type="entry name" value="ARM repeat"/>
    <property type="match status" value="1"/>
</dbReference>
<feature type="region of interest" description="Disordered" evidence="1">
    <location>
        <begin position="1314"/>
        <end position="1334"/>
    </location>
</feature>
<organism evidence="2 3">
    <name type="scientific">Bodo saltans</name>
    <name type="common">Flagellated protozoan</name>
    <dbReference type="NCBI Taxonomy" id="75058"/>
    <lineage>
        <taxon>Eukaryota</taxon>
        <taxon>Discoba</taxon>
        <taxon>Euglenozoa</taxon>
        <taxon>Kinetoplastea</taxon>
        <taxon>Metakinetoplastina</taxon>
        <taxon>Eubodonida</taxon>
        <taxon>Bodonidae</taxon>
        <taxon>Bodo</taxon>
    </lineage>
</organism>
<protein>
    <submittedName>
        <fullName evidence="2">Uncharacterized protein</fullName>
    </submittedName>
</protein>
<dbReference type="InterPro" id="IPR011989">
    <property type="entry name" value="ARM-like"/>
</dbReference>
<dbReference type="PANTHER" id="PTHR13366:SF0">
    <property type="entry name" value="HEAT REPEAT-CONTAINING PROTEIN 6"/>
    <property type="match status" value="1"/>
</dbReference>
<feature type="region of interest" description="Disordered" evidence="1">
    <location>
        <begin position="1"/>
        <end position="21"/>
    </location>
</feature>
<reference evidence="3" key="1">
    <citation type="submission" date="2015-09" db="EMBL/GenBank/DDBJ databases">
        <authorList>
            <consortium name="Pathogen Informatics"/>
        </authorList>
    </citation>
    <scope>NUCLEOTIDE SEQUENCE [LARGE SCALE GENOMIC DNA]</scope>
    <source>
        <strain evidence="3">Lake Konstanz</strain>
    </source>
</reference>
<dbReference type="InterPro" id="IPR016024">
    <property type="entry name" value="ARM-type_fold"/>
</dbReference>
<proteinExistence type="predicted"/>
<dbReference type="EMBL" id="CYKH01000365">
    <property type="protein sequence ID" value="CUI13361.1"/>
    <property type="molecule type" value="Genomic_DNA"/>
</dbReference>
<keyword evidence="3" id="KW-1185">Reference proteome</keyword>
<evidence type="ECO:0000313" key="3">
    <source>
        <dbReference type="Proteomes" id="UP000051952"/>
    </source>
</evidence>
<feature type="region of interest" description="Disordered" evidence="1">
    <location>
        <begin position="581"/>
        <end position="610"/>
    </location>
</feature>
<dbReference type="VEuPathDB" id="TriTrypDB:BSAL_63950"/>
<feature type="compositionally biased region" description="Polar residues" evidence="1">
    <location>
        <begin position="656"/>
        <end position="665"/>
    </location>
</feature>
<accession>A0A0S4KEC5</accession>
<feature type="compositionally biased region" description="Gly residues" evidence="1">
    <location>
        <begin position="1129"/>
        <end position="1144"/>
    </location>
</feature>
<dbReference type="InterPro" id="IPR052107">
    <property type="entry name" value="HEAT6"/>
</dbReference>
<feature type="region of interest" description="Disordered" evidence="1">
    <location>
        <begin position="649"/>
        <end position="674"/>
    </location>
</feature>
<dbReference type="PANTHER" id="PTHR13366">
    <property type="entry name" value="MALARIA ANTIGEN-RELATED"/>
    <property type="match status" value="1"/>
</dbReference>
<evidence type="ECO:0000313" key="2">
    <source>
        <dbReference type="EMBL" id="CUI13361.1"/>
    </source>
</evidence>
<dbReference type="Gene3D" id="1.25.10.10">
    <property type="entry name" value="Leucine-rich Repeat Variant"/>
    <property type="match status" value="1"/>
</dbReference>
<feature type="region of interest" description="Disordered" evidence="1">
    <location>
        <begin position="1119"/>
        <end position="1176"/>
    </location>
</feature>
<feature type="region of interest" description="Disordered" evidence="1">
    <location>
        <begin position="212"/>
        <end position="260"/>
    </location>
</feature>
<evidence type="ECO:0000256" key="1">
    <source>
        <dbReference type="SAM" id="MobiDB-lite"/>
    </source>
</evidence>
<feature type="compositionally biased region" description="Polar residues" evidence="1">
    <location>
        <begin position="1"/>
        <end position="12"/>
    </location>
</feature>
<sequence>MSASSSLRTSPTGRCLTGANGPTSLRGMVDALQQESLSIQRTAFNILSTSTSASVSNNNASNVTIQQDDVAYASLAIVRRFASLASVKRLVTDFSSVFSNNAQPGVSRTTVHSAAAGAALMEAATDALAIIVDSINTPTTTPTVGAGAGSKGGSTNSRPSITPPTTTTTAGRTLLSITSLSDGSAASVATLEIIASLIRVVLLNLLLASSSIDSSNPGSSNTGIGGCRGGSTQQQRGGGRGGSGNRREMPAHVDPSASASGPSSFLHNAASLGAFVATLVKVVVTFSTVGQLAVTTPRNLSAAASINQSAKIAEQEVRVLSLFLITGLAMQHAEAIIDAQSSLIATLFPPVTSLDSLFSTKGGTVGGSGAVSLRFPLLSPLLHDRVHRVRNAASIAICQLLNRLQPRLGLCAEPGPRDSKSFTSLSTGLGVIVRDLHSVLLRALTVTSKFSAAALSSSNSNNTSHHFAAAALPAFVTLSSSSHHVISCAGLINIASSMILVTPYSRCPDSQSSMLKVLQLPLLEEILSLSLLPSSSPSSSHSGGDVVAMCSLLSGAWRAKAFQQPLLAATGCHENIATATTEGGKTSAPAAKTSVPAKKGDAPATAASGTSVSPLQSLMTKYVDLLTELAATTTVIPSSVVDKPAATASTSAASNGGRSITTSPPALSGGGEYGGSSSRSSLSIDAMRALTHAARSFPQYISPSAAARILHLCTQLTQQYIAAGSDSSVAAANTSITAVSEMLRLLMHLCGLAWEAFGPSTSSSSKGDEVDDGTPAVGGSGDLLGNTAVAKPQTAAATLKQRAEVILSVYCPLLSSCTVSSSVRCLVYKCLGQIGDDAVFLCCSSLTSSSSGGGTSGKWGGGGAAGPTPSSSYQWRSVLLLPVTTTVGGASSIIDVQQTSCESLQFIAAVLHRAMSETDSFCRAEAMQTAGIWALKYPKSLGGAITTPSSSEGTVSSSCQPVTSSHVAALSLFTRLGRGRLVQDPDDDVRSKALFLLSNICAVCMELTEHRNNTAQRQPQSHVVEALDELLQQLCVITLDAVNTSYRLRSTRGLQAQSPASAIAGQAVRMIQYLLKSLDPDRLIDELPGHPEGVISCFLDLLQRFLRCPASVGLSVSGEEETVQVESGAPGGGASSKTGGGGLMGRSENNNASATARRNSNSSTSAAAAPSSSSAGGAGQLWDIKTRWNAAFALGEVLSVPHIYAADPPAARICVQTLILSIGHDSNYKVRTRAAIAFTKLIQHVVELSKRRWVIQVESSSTSSPSSASATSSSSRRPAATLFSMEEDAYRGDIQALIPDALDALCGALLSPSTTTAAAPGGTSVQTPPPPFREVKPFTDAVRGCYVVLLDAAPSTETFQLVLSKHKKMLLDERLLM</sequence>
<feature type="compositionally biased region" description="Low complexity" evidence="1">
    <location>
        <begin position="154"/>
        <end position="169"/>
    </location>
</feature>
<dbReference type="Proteomes" id="UP000051952">
    <property type="component" value="Unassembled WGS sequence"/>
</dbReference>
<feature type="compositionally biased region" description="Low complexity" evidence="1">
    <location>
        <begin position="1145"/>
        <end position="1175"/>
    </location>
</feature>
<feature type="compositionally biased region" description="Low complexity" evidence="1">
    <location>
        <begin position="1314"/>
        <end position="1324"/>
    </location>
</feature>